<dbReference type="EMBL" id="UYWX01022063">
    <property type="protein sequence ID" value="VDM35673.1"/>
    <property type="molecule type" value="Genomic_DNA"/>
</dbReference>
<name>A0A0R3XAY3_HYDTA</name>
<gene>
    <name evidence="1" type="ORF">TTAC_LOCUS10693</name>
</gene>
<accession>A0A0R3XAY3</accession>
<evidence type="ECO:0000313" key="3">
    <source>
        <dbReference type="WBParaSite" id="TTAC_0001071001-mRNA-1"/>
    </source>
</evidence>
<dbReference type="WBParaSite" id="TTAC_0001071001-mRNA-1">
    <property type="protein sequence ID" value="TTAC_0001071001-mRNA-1"/>
    <property type="gene ID" value="TTAC_0001071001"/>
</dbReference>
<reference evidence="1 2" key="2">
    <citation type="submission" date="2018-11" db="EMBL/GenBank/DDBJ databases">
        <authorList>
            <consortium name="Pathogen Informatics"/>
        </authorList>
    </citation>
    <scope>NUCLEOTIDE SEQUENCE [LARGE SCALE GENOMIC DNA]</scope>
</reference>
<sequence length="139" mass="14394">MPQLPFIFCPRPSVAHVRPTGLIPTSGQWSADVASVTLLCDNDDDDGGGGGGGGDDARHLVGMMVVKAAHLQAEVYKCETLRRGAPSPASLQLLSLTALVMLCGGGCVVEEGGGGWWEEGKVLELCLVWLGDEMGGESG</sequence>
<proteinExistence type="predicted"/>
<evidence type="ECO:0000313" key="2">
    <source>
        <dbReference type="Proteomes" id="UP000274429"/>
    </source>
</evidence>
<dbReference type="AlphaFoldDB" id="A0A0R3XAY3"/>
<organism evidence="3">
    <name type="scientific">Hydatigena taeniaeformis</name>
    <name type="common">Feline tapeworm</name>
    <name type="synonym">Taenia taeniaeformis</name>
    <dbReference type="NCBI Taxonomy" id="6205"/>
    <lineage>
        <taxon>Eukaryota</taxon>
        <taxon>Metazoa</taxon>
        <taxon>Spiralia</taxon>
        <taxon>Lophotrochozoa</taxon>
        <taxon>Platyhelminthes</taxon>
        <taxon>Cestoda</taxon>
        <taxon>Eucestoda</taxon>
        <taxon>Cyclophyllidea</taxon>
        <taxon>Taeniidae</taxon>
        <taxon>Hydatigera</taxon>
    </lineage>
</organism>
<protein>
    <submittedName>
        <fullName evidence="1 3">Uncharacterized protein</fullName>
    </submittedName>
</protein>
<evidence type="ECO:0000313" key="1">
    <source>
        <dbReference type="EMBL" id="VDM35673.1"/>
    </source>
</evidence>
<reference evidence="3" key="1">
    <citation type="submission" date="2017-02" db="UniProtKB">
        <authorList>
            <consortium name="WormBaseParasite"/>
        </authorList>
    </citation>
    <scope>IDENTIFICATION</scope>
</reference>
<keyword evidence="2" id="KW-1185">Reference proteome</keyword>
<dbReference type="Proteomes" id="UP000274429">
    <property type="component" value="Unassembled WGS sequence"/>
</dbReference>